<feature type="domain" description="Rhodopsin" evidence="3">
    <location>
        <begin position="30"/>
        <end position="265"/>
    </location>
</feature>
<feature type="transmembrane region" description="Helical" evidence="2">
    <location>
        <begin position="88"/>
        <end position="112"/>
    </location>
</feature>
<sequence>MPAFGLETGPAYVIVLAVTSAIYLILVFAIRLFLRLKVNGPFGKDDWACAISTVFGLFYSVIVVVQVFLGLGFRLRHLSSVEKNNLAIIGWVNGFLLTFAGYFSKISACFLLARITRTREHLAVAYALMVAMTMWLIQAQVSAVFQCSYPHPWDTSSRKHCHDRWGHRLATAVLSWVLELALFAGAVRLVWGIPMSRKTKAKVLIAFACRLFIIPPSAVRLPILHSSVFSSDPAAVVVRLQVMSLFACQISVISATVPCAKPFFSVFASGILGRPRTSILPVQRPTMRKDTGVPTSPRGSADYGYGVHRLQLRPERGISFATAEHVPVSSRGESHRASLVNSKHSSNSIAYSRDFEVTFQDVGGLLNQEDRGGNVPEEVKARGSSAGFSWSGSRWSGRKSSQRSNATSTHQQSPTP</sequence>
<name>A0AB34KI73_9PEZI</name>
<feature type="transmembrane region" description="Helical" evidence="2">
    <location>
        <begin position="124"/>
        <end position="145"/>
    </location>
</feature>
<feature type="compositionally biased region" description="Basic and acidic residues" evidence="1">
    <location>
        <begin position="368"/>
        <end position="381"/>
    </location>
</feature>
<dbReference type="GeneID" id="96008996"/>
<accession>A0AB34KI73</accession>
<feature type="compositionally biased region" description="Polar residues" evidence="1">
    <location>
        <begin position="405"/>
        <end position="416"/>
    </location>
</feature>
<keyword evidence="5" id="KW-1185">Reference proteome</keyword>
<dbReference type="Pfam" id="PF20684">
    <property type="entry name" value="Fung_rhodopsin"/>
    <property type="match status" value="1"/>
</dbReference>
<dbReference type="AlphaFoldDB" id="A0AB34KI73"/>
<keyword evidence="2" id="KW-0812">Transmembrane</keyword>
<dbReference type="PANTHER" id="PTHR39614:SF2">
    <property type="entry name" value="INTEGRAL MEMBRANE PROTEIN"/>
    <property type="match status" value="1"/>
</dbReference>
<evidence type="ECO:0000256" key="2">
    <source>
        <dbReference type="SAM" id="Phobius"/>
    </source>
</evidence>
<dbReference type="RefSeq" id="XP_069226569.1">
    <property type="nucleotide sequence ID" value="XM_069376158.1"/>
</dbReference>
<feature type="transmembrane region" description="Helical" evidence="2">
    <location>
        <begin position="12"/>
        <end position="34"/>
    </location>
</feature>
<comment type="caution">
    <text evidence="4">The sequence shown here is derived from an EMBL/GenBank/DDBJ whole genome shotgun (WGS) entry which is preliminary data.</text>
</comment>
<dbReference type="Proteomes" id="UP000803884">
    <property type="component" value="Unassembled WGS sequence"/>
</dbReference>
<dbReference type="InterPro" id="IPR049326">
    <property type="entry name" value="Rhodopsin_dom_fungi"/>
</dbReference>
<dbReference type="PANTHER" id="PTHR39614">
    <property type="entry name" value="INTEGRAL MEMBRANE PROTEIN"/>
    <property type="match status" value="1"/>
</dbReference>
<evidence type="ECO:0000256" key="1">
    <source>
        <dbReference type="SAM" id="MobiDB-lite"/>
    </source>
</evidence>
<proteinExistence type="predicted"/>
<evidence type="ECO:0000313" key="4">
    <source>
        <dbReference type="EMBL" id="KAL1583462.1"/>
    </source>
</evidence>
<feature type="compositionally biased region" description="Low complexity" evidence="1">
    <location>
        <begin position="382"/>
        <end position="395"/>
    </location>
</feature>
<gene>
    <name evidence="4" type="ORF">WHR41_07554</name>
</gene>
<feature type="transmembrane region" description="Helical" evidence="2">
    <location>
        <begin position="165"/>
        <end position="191"/>
    </location>
</feature>
<feature type="region of interest" description="Disordered" evidence="1">
    <location>
        <begin position="366"/>
        <end position="416"/>
    </location>
</feature>
<feature type="transmembrane region" description="Helical" evidence="2">
    <location>
        <begin position="46"/>
        <end position="68"/>
    </location>
</feature>
<reference evidence="4 5" key="1">
    <citation type="journal article" date="2020" name="Microbiol. Resour. Announc.">
        <title>Draft Genome Sequence of a Cladosporium Species Isolated from the Mesophotic Ascidian Didemnum maculosum.</title>
        <authorList>
            <person name="Gioti A."/>
            <person name="Siaperas R."/>
            <person name="Nikolaivits E."/>
            <person name="Le Goff G."/>
            <person name="Ouazzani J."/>
            <person name="Kotoulas G."/>
            <person name="Topakas E."/>
        </authorList>
    </citation>
    <scope>NUCLEOTIDE SEQUENCE [LARGE SCALE GENOMIC DNA]</scope>
    <source>
        <strain evidence="4 5">TM138-S3</strain>
    </source>
</reference>
<evidence type="ECO:0000313" key="5">
    <source>
        <dbReference type="Proteomes" id="UP000803884"/>
    </source>
</evidence>
<dbReference type="EMBL" id="JAAQHG020000035">
    <property type="protein sequence ID" value="KAL1583462.1"/>
    <property type="molecule type" value="Genomic_DNA"/>
</dbReference>
<keyword evidence="2" id="KW-0472">Membrane</keyword>
<evidence type="ECO:0000259" key="3">
    <source>
        <dbReference type="Pfam" id="PF20684"/>
    </source>
</evidence>
<keyword evidence="2" id="KW-1133">Transmembrane helix</keyword>
<protein>
    <recommendedName>
        <fullName evidence="3">Rhodopsin domain-containing protein</fullName>
    </recommendedName>
</protein>
<organism evidence="4 5">
    <name type="scientific">Cladosporium halotolerans</name>
    <dbReference type="NCBI Taxonomy" id="1052096"/>
    <lineage>
        <taxon>Eukaryota</taxon>
        <taxon>Fungi</taxon>
        <taxon>Dikarya</taxon>
        <taxon>Ascomycota</taxon>
        <taxon>Pezizomycotina</taxon>
        <taxon>Dothideomycetes</taxon>
        <taxon>Dothideomycetidae</taxon>
        <taxon>Cladosporiales</taxon>
        <taxon>Cladosporiaceae</taxon>
        <taxon>Cladosporium</taxon>
    </lineage>
</organism>